<evidence type="ECO:0000256" key="2">
    <source>
        <dbReference type="ARBA" id="ARBA00022475"/>
    </source>
</evidence>
<protein>
    <recommendedName>
        <fullName evidence="7">TRAP transporter large permease protein</fullName>
    </recommendedName>
</protein>
<dbReference type="InterPro" id="IPR004681">
    <property type="entry name" value="TRAP_DctM"/>
</dbReference>
<dbReference type="Proteomes" id="UP000616499">
    <property type="component" value="Unassembled WGS sequence"/>
</dbReference>
<comment type="function">
    <text evidence="7">Part of the tripartite ATP-independent periplasmic (TRAP) transport system.</text>
</comment>
<comment type="similarity">
    <text evidence="7">Belongs to the TRAP transporter large permease family.</text>
</comment>
<dbReference type="PIRSF" id="PIRSF006066">
    <property type="entry name" value="HI0050"/>
    <property type="match status" value="1"/>
</dbReference>
<gene>
    <name evidence="9" type="ORF">GCM10009425_32770</name>
</gene>
<feature type="domain" description="TRAP C4-dicarboxylate transport system permease DctM subunit" evidence="8">
    <location>
        <begin position="7"/>
        <end position="415"/>
    </location>
</feature>
<sequence>MILSVFLGSLIGSMVIGMPIAFALLVASAAMMYYLDLFDAQIIAQNLLNGADSFPLMAVPFFMLAGEIMNAGGLSRRIVNIAMSMVGHKRGGLGYVAIIASCLLASLSGSAVADAAALAALLVPMMVSAGHSRERSAGLIAAGGIIAPIIPPSIGFIIFGVASGVSISKLFLAGIVPGLMLGAALAIAWWWIARKEVVETSPKRSRREIASALMEGSWALGLPLIIVFGLKFGIFTPTEAAVVAAVYALFVATVIYKELKLSDLYALILSAAKTTSVVMLLVAAAMVSSWLVTIADLPGQLVDLLDPFMDNPTLLLLMIMLLIIVVGTVMDMTPTILILTPVLMPTVIQAGIDPVYFGVLFLINTAIGLITPPVGTVLNVVCGVSGIQMNEIIRGVWPFLLAQLLVLLLLVAFPVLVTGPMKLLAG</sequence>
<feature type="transmembrane region" description="Helical" evidence="7">
    <location>
        <begin position="56"/>
        <end position="74"/>
    </location>
</feature>
<name>A0ABQ2GXW4_9PSED</name>
<dbReference type="PANTHER" id="PTHR33362:SF4">
    <property type="entry name" value="2,3-DIKETO-L-GULONATE TRAP TRANSPORTER LARGE PERMEASE PROTEIN YIAN"/>
    <property type="match status" value="1"/>
</dbReference>
<keyword evidence="6 7" id="KW-0472">Membrane</keyword>
<evidence type="ECO:0000256" key="6">
    <source>
        <dbReference type="ARBA" id="ARBA00023136"/>
    </source>
</evidence>
<keyword evidence="4 7" id="KW-0812">Transmembrane</keyword>
<keyword evidence="7" id="KW-0813">Transport</keyword>
<dbReference type="PRINTS" id="PR00173">
    <property type="entry name" value="EDTRNSPORT"/>
</dbReference>
<evidence type="ECO:0000256" key="1">
    <source>
        <dbReference type="ARBA" id="ARBA00004429"/>
    </source>
</evidence>
<comment type="subcellular location">
    <subcellularLocation>
        <location evidence="1 7">Cell inner membrane</location>
        <topology evidence="1 7">Multi-pass membrane protein</topology>
    </subcellularLocation>
</comment>
<feature type="transmembrane region" description="Helical" evidence="7">
    <location>
        <begin position="6"/>
        <end position="35"/>
    </location>
</feature>
<evidence type="ECO:0000256" key="4">
    <source>
        <dbReference type="ARBA" id="ARBA00022692"/>
    </source>
</evidence>
<evidence type="ECO:0000256" key="5">
    <source>
        <dbReference type="ARBA" id="ARBA00022989"/>
    </source>
</evidence>
<accession>A0ABQ2GXW4</accession>
<comment type="subunit">
    <text evidence="7">The complex comprises the extracytoplasmic solute receptor protein and the two transmembrane proteins.</text>
</comment>
<feature type="transmembrane region" description="Helical" evidence="7">
    <location>
        <begin position="355"/>
        <end position="375"/>
    </location>
</feature>
<keyword evidence="3 7" id="KW-0997">Cell inner membrane</keyword>
<dbReference type="InterPro" id="IPR010656">
    <property type="entry name" value="DctM"/>
</dbReference>
<evidence type="ECO:0000256" key="3">
    <source>
        <dbReference type="ARBA" id="ARBA00022519"/>
    </source>
</evidence>
<dbReference type="Pfam" id="PF06808">
    <property type="entry name" value="DctM"/>
    <property type="match status" value="1"/>
</dbReference>
<dbReference type="EMBL" id="BMNW01000007">
    <property type="protein sequence ID" value="GGM19265.1"/>
    <property type="molecule type" value="Genomic_DNA"/>
</dbReference>
<dbReference type="RefSeq" id="WP_188867198.1">
    <property type="nucleotide sequence ID" value="NZ_BMNW01000007.1"/>
</dbReference>
<keyword evidence="5 7" id="KW-1133">Transmembrane helix</keyword>
<evidence type="ECO:0000313" key="9">
    <source>
        <dbReference type="EMBL" id="GGM19265.1"/>
    </source>
</evidence>
<feature type="transmembrane region" description="Helical" evidence="7">
    <location>
        <begin position="240"/>
        <end position="256"/>
    </location>
</feature>
<feature type="transmembrane region" description="Helical" evidence="7">
    <location>
        <begin position="170"/>
        <end position="192"/>
    </location>
</feature>
<keyword evidence="10" id="KW-1185">Reference proteome</keyword>
<evidence type="ECO:0000259" key="8">
    <source>
        <dbReference type="Pfam" id="PF06808"/>
    </source>
</evidence>
<feature type="transmembrane region" description="Helical" evidence="7">
    <location>
        <begin position="212"/>
        <end position="234"/>
    </location>
</feature>
<feature type="transmembrane region" description="Helical" evidence="7">
    <location>
        <begin position="395"/>
        <end position="417"/>
    </location>
</feature>
<reference evidence="10" key="1">
    <citation type="journal article" date="2019" name="Int. J. Syst. Evol. Microbiol.">
        <title>The Global Catalogue of Microorganisms (GCM) 10K type strain sequencing project: providing services to taxonomists for standard genome sequencing and annotation.</title>
        <authorList>
            <consortium name="The Broad Institute Genomics Platform"/>
            <consortium name="The Broad Institute Genome Sequencing Center for Infectious Disease"/>
            <person name="Wu L."/>
            <person name="Ma J."/>
        </authorList>
    </citation>
    <scope>NUCLEOTIDE SEQUENCE [LARGE SCALE GENOMIC DNA]</scope>
    <source>
        <strain evidence="10">JCM 13501</strain>
    </source>
</reference>
<feature type="transmembrane region" description="Helical" evidence="7">
    <location>
        <begin position="277"/>
        <end position="295"/>
    </location>
</feature>
<organism evidence="9 10">
    <name type="scientific">Pseudomonas asuensis</name>
    <dbReference type="NCBI Taxonomy" id="1825787"/>
    <lineage>
        <taxon>Bacteria</taxon>
        <taxon>Pseudomonadati</taxon>
        <taxon>Pseudomonadota</taxon>
        <taxon>Gammaproteobacteria</taxon>
        <taxon>Pseudomonadales</taxon>
        <taxon>Pseudomonadaceae</taxon>
        <taxon>Pseudomonas</taxon>
    </lineage>
</organism>
<evidence type="ECO:0000256" key="7">
    <source>
        <dbReference type="RuleBase" id="RU369079"/>
    </source>
</evidence>
<feature type="transmembrane region" description="Helical" evidence="7">
    <location>
        <begin position="315"/>
        <end position="343"/>
    </location>
</feature>
<feature type="transmembrane region" description="Helical" evidence="7">
    <location>
        <begin position="139"/>
        <end position="164"/>
    </location>
</feature>
<evidence type="ECO:0000313" key="10">
    <source>
        <dbReference type="Proteomes" id="UP000616499"/>
    </source>
</evidence>
<keyword evidence="2" id="KW-1003">Cell membrane</keyword>
<proteinExistence type="inferred from homology"/>
<feature type="transmembrane region" description="Helical" evidence="7">
    <location>
        <begin position="94"/>
        <end position="127"/>
    </location>
</feature>
<dbReference type="NCBIfam" id="TIGR00786">
    <property type="entry name" value="dctM"/>
    <property type="match status" value="1"/>
</dbReference>
<comment type="caution">
    <text evidence="9">The sequence shown here is derived from an EMBL/GenBank/DDBJ whole genome shotgun (WGS) entry which is preliminary data.</text>
</comment>
<dbReference type="PANTHER" id="PTHR33362">
    <property type="entry name" value="SIALIC ACID TRAP TRANSPORTER PERMEASE PROTEIN SIAT-RELATED"/>
    <property type="match status" value="1"/>
</dbReference>